<dbReference type="EMBL" id="JAVHNS010000018">
    <property type="protein sequence ID" value="KAK6331432.1"/>
    <property type="molecule type" value="Genomic_DNA"/>
</dbReference>
<reference evidence="4 5" key="1">
    <citation type="submission" date="2019-10" db="EMBL/GenBank/DDBJ databases">
        <authorList>
            <person name="Palmer J.M."/>
        </authorList>
    </citation>
    <scope>NUCLEOTIDE SEQUENCE [LARGE SCALE GENOMIC DNA]</scope>
    <source>
        <strain evidence="4 5">TWF730</strain>
    </source>
</reference>
<comment type="caution">
    <text evidence="4">The sequence shown here is derived from an EMBL/GenBank/DDBJ whole genome shotgun (WGS) entry which is preliminary data.</text>
</comment>
<keyword evidence="2" id="KW-0812">Transmembrane</keyword>
<feature type="compositionally biased region" description="Polar residues" evidence="1">
    <location>
        <begin position="275"/>
        <end position="288"/>
    </location>
</feature>
<organism evidence="4 5">
    <name type="scientific">Orbilia blumenaviensis</name>
    <dbReference type="NCBI Taxonomy" id="1796055"/>
    <lineage>
        <taxon>Eukaryota</taxon>
        <taxon>Fungi</taxon>
        <taxon>Dikarya</taxon>
        <taxon>Ascomycota</taxon>
        <taxon>Pezizomycotina</taxon>
        <taxon>Orbiliomycetes</taxon>
        <taxon>Orbiliales</taxon>
        <taxon>Orbiliaceae</taxon>
        <taxon>Orbilia</taxon>
    </lineage>
</organism>
<feature type="compositionally biased region" description="Polar residues" evidence="1">
    <location>
        <begin position="296"/>
        <end position="312"/>
    </location>
</feature>
<evidence type="ECO:0000256" key="2">
    <source>
        <dbReference type="SAM" id="Phobius"/>
    </source>
</evidence>
<keyword evidence="5" id="KW-1185">Reference proteome</keyword>
<feature type="chain" id="PRO_5044024232" evidence="3">
    <location>
        <begin position="27"/>
        <end position="388"/>
    </location>
</feature>
<keyword evidence="2" id="KW-0472">Membrane</keyword>
<feature type="region of interest" description="Disordered" evidence="1">
    <location>
        <begin position="257"/>
        <end position="312"/>
    </location>
</feature>
<accession>A0AAV9TZ89</accession>
<name>A0AAV9TZ89_9PEZI</name>
<dbReference type="AlphaFoldDB" id="A0AAV9TZ89"/>
<protein>
    <submittedName>
        <fullName evidence="4">Uncharacterized protein</fullName>
    </submittedName>
</protein>
<proteinExistence type="predicted"/>
<evidence type="ECO:0000256" key="3">
    <source>
        <dbReference type="SAM" id="SignalP"/>
    </source>
</evidence>
<evidence type="ECO:0000313" key="4">
    <source>
        <dbReference type="EMBL" id="KAK6331432.1"/>
    </source>
</evidence>
<sequence>MAFGNYNFSIFRIPLLFLHYLLLVNAQDAVANSSVVSAFKGGALVINTPFYYQGLLRDNGRNFVPGVNCGALKDTYGDYREVEENSTVTYYSTLSWVFGCLGEDPSCCPTSWIRNAYYGLEPVTFTRQTSEEYSYLCPDGYLPMSDYSEGTNLVTLVTKSETIWPCCPILLDVFGDDGSGSNVPIRENPHSMFIGTVGYDKRTLPGCAYPTTVSYTTSITRTYVDSSVDRHVRISYHVFAANPIYVSLLKPGLPATATTSTQDGPLRTSARPGPSITNAVASTGTADPSPTDRNDSNGQTGPQPEGVDSSSKISTSMLAGIASGASILLISITIGGVYWFRRRRSMPIGDDKFGGTDDAVQPGIMEDTAIFGGICDSNVSLKSIPSRP</sequence>
<feature type="transmembrane region" description="Helical" evidence="2">
    <location>
        <begin position="317"/>
        <end position="340"/>
    </location>
</feature>
<evidence type="ECO:0000313" key="5">
    <source>
        <dbReference type="Proteomes" id="UP001373714"/>
    </source>
</evidence>
<feature type="signal peptide" evidence="3">
    <location>
        <begin position="1"/>
        <end position="26"/>
    </location>
</feature>
<gene>
    <name evidence="4" type="ORF">TWF730_004514</name>
</gene>
<keyword evidence="3" id="KW-0732">Signal</keyword>
<evidence type="ECO:0000256" key="1">
    <source>
        <dbReference type="SAM" id="MobiDB-lite"/>
    </source>
</evidence>
<keyword evidence="2" id="KW-1133">Transmembrane helix</keyword>
<dbReference type="Proteomes" id="UP001373714">
    <property type="component" value="Unassembled WGS sequence"/>
</dbReference>